<feature type="transmembrane region" description="Helical" evidence="1">
    <location>
        <begin position="45"/>
        <end position="64"/>
    </location>
</feature>
<reference evidence="2" key="3">
    <citation type="submission" date="2023-07" db="EMBL/GenBank/DDBJ databases">
        <title>An improved reference 1 genome and first organelle genomes of Quercus suber.</title>
        <authorList>
            <consortium name="Genosuber Consortium"/>
            <person name="Usie A."/>
            <person name="Serra O."/>
            <person name="Barros P."/>
        </authorList>
    </citation>
    <scope>NUCLEOTIDE SEQUENCE</scope>
    <source>
        <strain evidence="2">HL8</strain>
        <tissue evidence="2">Leaves</tissue>
    </source>
</reference>
<gene>
    <name evidence="2" type="ORF">CFP56_036747</name>
</gene>
<comment type="caution">
    <text evidence="2">The sequence shown here is derived from an EMBL/GenBank/DDBJ whole genome shotgun (WGS) entry which is preliminary data.</text>
</comment>
<dbReference type="AlphaFoldDB" id="A0AAW0MCN6"/>
<accession>A0AAW0MCN6</accession>
<name>A0AAW0MCN6_QUESU</name>
<protein>
    <submittedName>
        <fullName evidence="2">Uncharacterized protein</fullName>
    </submittedName>
</protein>
<sequence>MADFLSPWSMVVADKKYEKGKMNYRGGGVEPPLLLLLEANARLDAIMVDVIYGGIILFFLNLPLTPRRATTLVTHRANIEVRGTPDSGHGKKKRKCINLSYRRNQGQNCNVPVSKFKKEF</sequence>
<evidence type="ECO:0000313" key="2">
    <source>
        <dbReference type="EMBL" id="KAK7860488.1"/>
    </source>
</evidence>
<keyword evidence="1" id="KW-1133">Transmembrane helix</keyword>
<reference evidence="2" key="2">
    <citation type="journal article" date="2018" name="Sci. Data">
        <title>The draft genome sequence of cork oak.</title>
        <authorList>
            <person name="Ramos A.M."/>
            <person name="Usie A."/>
            <person name="Barbosa P."/>
            <person name="Barros P.M."/>
            <person name="Capote T."/>
            <person name="Chaves I."/>
            <person name="Simoes F."/>
            <person name="Abreu I."/>
            <person name="Carrasquinho I."/>
            <person name="Faro C."/>
            <person name="Guimaraes J.B."/>
            <person name="Mendonca D."/>
            <person name="Nobrega F."/>
            <person name="Rodrigues L."/>
            <person name="Saibo N.J.M."/>
            <person name="Varela M.C."/>
            <person name="Egas C."/>
            <person name="Matos J."/>
            <person name="Miguel C.M."/>
            <person name="Oliveira M.M."/>
            <person name="Ricardo C.P."/>
            <person name="Goncalves S."/>
        </authorList>
    </citation>
    <scope>NUCLEOTIDE SEQUENCE [LARGE SCALE GENOMIC DNA]</scope>
    <source>
        <strain evidence="2">HL8</strain>
    </source>
</reference>
<dbReference type="EMBL" id="PKMF04000006">
    <property type="protein sequence ID" value="KAK7860488.1"/>
    <property type="molecule type" value="Genomic_DNA"/>
</dbReference>
<keyword evidence="1" id="KW-0472">Membrane</keyword>
<reference evidence="2" key="1">
    <citation type="submission" date="2017-12" db="EMBL/GenBank/DDBJ databases">
        <authorList>
            <person name="Barbosa P."/>
            <person name="Usie A."/>
            <person name="Ramos A.M."/>
        </authorList>
    </citation>
    <scope>NUCLEOTIDE SEQUENCE</scope>
    <source>
        <strain evidence="2">HL8</strain>
        <tissue evidence="2">Leaves</tissue>
    </source>
</reference>
<proteinExistence type="predicted"/>
<organism evidence="2">
    <name type="scientific">Quercus suber</name>
    <name type="common">Cork oak</name>
    <dbReference type="NCBI Taxonomy" id="58331"/>
    <lineage>
        <taxon>Eukaryota</taxon>
        <taxon>Viridiplantae</taxon>
        <taxon>Streptophyta</taxon>
        <taxon>Embryophyta</taxon>
        <taxon>Tracheophyta</taxon>
        <taxon>Spermatophyta</taxon>
        <taxon>Magnoliopsida</taxon>
        <taxon>eudicotyledons</taxon>
        <taxon>Gunneridae</taxon>
        <taxon>Pentapetalae</taxon>
        <taxon>rosids</taxon>
        <taxon>fabids</taxon>
        <taxon>Fagales</taxon>
        <taxon>Fagaceae</taxon>
        <taxon>Quercus</taxon>
    </lineage>
</organism>
<evidence type="ECO:0000256" key="1">
    <source>
        <dbReference type="SAM" id="Phobius"/>
    </source>
</evidence>
<keyword evidence="1" id="KW-0812">Transmembrane</keyword>